<evidence type="ECO:0000313" key="2">
    <source>
        <dbReference type="EMBL" id="SEI20052.1"/>
    </source>
</evidence>
<feature type="compositionally biased region" description="Basic and acidic residues" evidence="1">
    <location>
        <begin position="69"/>
        <end position="83"/>
    </location>
</feature>
<proteinExistence type="predicted"/>
<dbReference type="EMBL" id="FNXB01000064">
    <property type="protein sequence ID" value="SEI20052.1"/>
    <property type="molecule type" value="Genomic_DNA"/>
</dbReference>
<dbReference type="STRING" id="501024.RTCCBAU85039_6305"/>
<gene>
    <name evidence="2" type="ORF">RTCCBAU85039_6305</name>
    <name evidence="3" type="ORF">SAMN05216228_105017</name>
</gene>
<dbReference type="EMBL" id="FOCV01000050">
    <property type="protein sequence ID" value="SEP20966.1"/>
    <property type="molecule type" value="Genomic_DNA"/>
</dbReference>
<evidence type="ECO:0000313" key="4">
    <source>
        <dbReference type="Proteomes" id="UP000183063"/>
    </source>
</evidence>
<evidence type="ECO:0000313" key="3">
    <source>
        <dbReference type="EMBL" id="SEP20966.1"/>
    </source>
</evidence>
<dbReference type="Proteomes" id="UP000183063">
    <property type="component" value="Unassembled WGS sequence"/>
</dbReference>
<name>A0A1H8W007_9HYPH</name>
<sequence>MQTITGHAVFGQQDRTDLHEAAKKIRRRKRPAAGAIKILDECLNQKRQAEGHDQAEKRLLAIELSDERHFEQDAKHCAQDRDQQQAPPAEHGHQSYGQIGSHCKNRAMGKINDAQHPEKD</sequence>
<feature type="region of interest" description="Disordered" evidence="1">
    <location>
        <begin position="69"/>
        <end position="120"/>
    </location>
</feature>
<dbReference type="Proteomes" id="UP000198939">
    <property type="component" value="Unassembled WGS sequence"/>
</dbReference>
<dbReference type="AlphaFoldDB" id="A0A1H8W007"/>
<organism evidence="2 4">
    <name type="scientific">Rhizobium tibeticum</name>
    <dbReference type="NCBI Taxonomy" id="501024"/>
    <lineage>
        <taxon>Bacteria</taxon>
        <taxon>Pseudomonadati</taxon>
        <taxon>Pseudomonadota</taxon>
        <taxon>Alphaproteobacteria</taxon>
        <taxon>Hyphomicrobiales</taxon>
        <taxon>Rhizobiaceae</taxon>
        <taxon>Rhizobium/Agrobacterium group</taxon>
        <taxon>Rhizobium</taxon>
    </lineage>
</organism>
<accession>A0A1H8W007</accession>
<reference evidence="3 5" key="1">
    <citation type="submission" date="2016-10" db="EMBL/GenBank/DDBJ databases">
        <authorList>
            <person name="Varghese N."/>
            <person name="Submissions S."/>
        </authorList>
    </citation>
    <scope>NUCLEOTIDE SEQUENCE [LARGE SCALE GENOMIC DNA]</scope>
    <source>
        <strain evidence="3 5">CGMCC 1.7071</strain>
    </source>
</reference>
<reference evidence="2" key="3">
    <citation type="submission" date="2016-10" db="EMBL/GenBank/DDBJ databases">
        <authorList>
            <person name="de Groot N.N."/>
        </authorList>
    </citation>
    <scope>NUCLEOTIDE SEQUENCE [LARGE SCALE GENOMIC DNA]</scope>
    <source>
        <strain evidence="2">CCBAU85039</strain>
    </source>
</reference>
<evidence type="ECO:0000256" key="1">
    <source>
        <dbReference type="SAM" id="MobiDB-lite"/>
    </source>
</evidence>
<reference evidence="4" key="2">
    <citation type="submission" date="2016-10" db="EMBL/GenBank/DDBJ databases">
        <authorList>
            <person name="Wibberg D."/>
        </authorList>
    </citation>
    <scope>NUCLEOTIDE SEQUENCE [LARGE SCALE GENOMIC DNA]</scope>
</reference>
<protein>
    <submittedName>
        <fullName evidence="2">Uncharacterized protein</fullName>
    </submittedName>
</protein>
<keyword evidence="5" id="KW-1185">Reference proteome</keyword>
<evidence type="ECO:0000313" key="5">
    <source>
        <dbReference type="Proteomes" id="UP000198939"/>
    </source>
</evidence>